<feature type="region of interest" description="Disordered" evidence="18">
    <location>
        <begin position="1"/>
        <end position="37"/>
    </location>
</feature>
<evidence type="ECO:0000256" key="3">
    <source>
        <dbReference type="ARBA" id="ARBA00004370"/>
    </source>
</evidence>
<evidence type="ECO:0000256" key="12">
    <source>
        <dbReference type="ARBA" id="ARBA00022963"/>
    </source>
</evidence>
<evidence type="ECO:0000256" key="16">
    <source>
        <dbReference type="ARBA" id="ARBA00042228"/>
    </source>
</evidence>
<dbReference type="OrthoDB" id="14911at2759"/>
<evidence type="ECO:0000256" key="2">
    <source>
        <dbReference type="ARBA" id="ARBA00001913"/>
    </source>
</evidence>
<dbReference type="Pfam" id="PF00168">
    <property type="entry name" value="C2"/>
    <property type="match status" value="1"/>
</dbReference>
<keyword evidence="13" id="KW-0443">Lipid metabolism</keyword>
<evidence type="ECO:0000256" key="1">
    <source>
        <dbReference type="ARBA" id="ARBA00000798"/>
    </source>
</evidence>
<comment type="subcellular location">
    <subcellularLocation>
        <location evidence="4">Cytoplasm</location>
    </subcellularLocation>
    <subcellularLocation>
        <location evidence="3">Membrane</location>
    </subcellularLocation>
</comment>
<feature type="domain" description="C2" evidence="19">
    <location>
        <begin position="315"/>
        <end position="454"/>
    </location>
</feature>
<evidence type="ECO:0000256" key="4">
    <source>
        <dbReference type="ARBA" id="ARBA00004496"/>
    </source>
</evidence>
<feature type="domain" description="PLD phosphodiesterase" evidence="20">
    <location>
        <begin position="655"/>
        <end position="690"/>
    </location>
</feature>
<accession>A0A8K0E7Z9</accession>
<evidence type="ECO:0000259" key="20">
    <source>
        <dbReference type="PROSITE" id="PS50035"/>
    </source>
</evidence>
<evidence type="ECO:0000256" key="7">
    <source>
        <dbReference type="ARBA" id="ARBA00022490"/>
    </source>
</evidence>
<evidence type="ECO:0000256" key="18">
    <source>
        <dbReference type="SAM" id="MobiDB-lite"/>
    </source>
</evidence>
<evidence type="ECO:0000256" key="17">
    <source>
        <dbReference type="ARBA" id="ARBA00042781"/>
    </source>
</evidence>
<dbReference type="EC" id="3.1.4.4" evidence="6"/>
<dbReference type="InterPro" id="IPR000008">
    <property type="entry name" value="C2_dom"/>
</dbReference>
<comment type="catalytic activity">
    <reaction evidence="1">
        <text>a 1,2-diacyl-sn-glycero-3-phosphocholine + H2O = a 1,2-diacyl-sn-glycero-3-phosphate + choline + H(+)</text>
        <dbReference type="Rhea" id="RHEA:14445"/>
        <dbReference type="ChEBI" id="CHEBI:15354"/>
        <dbReference type="ChEBI" id="CHEBI:15377"/>
        <dbReference type="ChEBI" id="CHEBI:15378"/>
        <dbReference type="ChEBI" id="CHEBI:57643"/>
        <dbReference type="ChEBI" id="CHEBI:58608"/>
        <dbReference type="EC" id="3.1.4.4"/>
    </reaction>
</comment>
<dbReference type="Pfam" id="PF00614">
    <property type="entry name" value="PLDc"/>
    <property type="match status" value="2"/>
</dbReference>
<evidence type="ECO:0000313" key="22">
    <source>
        <dbReference type="Proteomes" id="UP000796880"/>
    </source>
</evidence>
<dbReference type="GO" id="GO:0004630">
    <property type="term" value="F:phospholipase D activity"/>
    <property type="evidence" value="ECO:0007669"/>
    <property type="project" value="UniProtKB-EC"/>
</dbReference>
<dbReference type="Proteomes" id="UP000796880">
    <property type="component" value="Unassembled WGS sequence"/>
</dbReference>
<dbReference type="PANTHER" id="PTHR18896:SF65">
    <property type="entry name" value="PHOSPHOLIPASE D BETA 1"/>
    <property type="match status" value="1"/>
</dbReference>
<evidence type="ECO:0000313" key="21">
    <source>
        <dbReference type="EMBL" id="KAF3442253.1"/>
    </source>
</evidence>
<dbReference type="SMART" id="SM00239">
    <property type="entry name" value="C2"/>
    <property type="match status" value="1"/>
</dbReference>
<feature type="region of interest" description="Disordered" evidence="18">
    <location>
        <begin position="165"/>
        <end position="194"/>
    </location>
</feature>
<dbReference type="Gene3D" id="3.30.870.10">
    <property type="entry name" value="Endonuclease Chain A"/>
    <property type="match status" value="2"/>
</dbReference>
<dbReference type="GO" id="GO:0005737">
    <property type="term" value="C:cytoplasm"/>
    <property type="evidence" value="ECO:0007669"/>
    <property type="project" value="UniProtKB-SubCell"/>
</dbReference>
<protein>
    <recommendedName>
        <fullName evidence="15">Phospholipase D alpha 1</fullName>
        <ecNumber evidence="6">3.1.4.4</ecNumber>
    </recommendedName>
    <alternativeName>
        <fullName evidence="16">Choline phosphatase 1</fullName>
    </alternativeName>
    <alternativeName>
        <fullName evidence="17">Phosphatidylcholine-hydrolyzing phospholipase D 1</fullName>
    </alternativeName>
</protein>
<comment type="similarity">
    <text evidence="5">Belongs to the phospholipase D family. C2-PLD subfamily.</text>
</comment>
<proteinExistence type="inferred from homology"/>
<keyword evidence="8" id="KW-0479">Metal-binding</keyword>
<dbReference type="CDD" id="cd04015">
    <property type="entry name" value="C2_plant_PLD"/>
    <property type="match status" value="1"/>
</dbReference>
<feature type="region of interest" description="Disordered" evidence="18">
    <location>
        <begin position="132"/>
        <end position="151"/>
    </location>
</feature>
<feature type="region of interest" description="Disordered" evidence="18">
    <location>
        <begin position="237"/>
        <end position="264"/>
    </location>
</feature>
<feature type="compositionally biased region" description="Low complexity" evidence="18">
    <location>
        <begin position="249"/>
        <end position="260"/>
    </location>
</feature>
<dbReference type="SUPFAM" id="SSF56024">
    <property type="entry name" value="Phospholipase D/nuclease"/>
    <property type="match status" value="2"/>
</dbReference>
<feature type="region of interest" description="Disordered" evidence="18">
    <location>
        <begin position="52"/>
        <end position="117"/>
    </location>
</feature>
<dbReference type="FunFam" id="3.30.870.10:FF:000027">
    <property type="entry name" value="Phospholipase D"/>
    <property type="match status" value="1"/>
</dbReference>
<dbReference type="AlphaFoldDB" id="A0A8K0E7Z9"/>
<dbReference type="SUPFAM" id="SSF49562">
    <property type="entry name" value="C2 domain (Calcium/lipid-binding domain, CaLB)"/>
    <property type="match status" value="1"/>
</dbReference>
<evidence type="ECO:0000256" key="5">
    <source>
        <dbReference type="ARBA" id="ARBA00010683"/>
    </source>
</evidence>
<dbReference type="SMART" id="SM00155">
    <property type="entry name" value="PLDc"/>
    <property type="match status" value="2"/>
</dbReference>
<comment type="caution">
    <text evidence="21">The sequence shown here is derived from an EMBL/GenBank/DDBJ whole genome shotgun (WGS) entry which is preliminary data.</text>
</comment>
<evidence type="ECO:0000256" key="10">
    <source>
        <dbReference type="ARBA" id="ARBA00022801"/>
    </source>
</evidence>
<dbReference type="PROSITE" id="PS50035">
    <property type="entry name" value="PLD"/>
    <property type="match status" value="2"/>
</dbReference>
<keyword evidence="14" id="KW-0472">Membrane</keyword>
<keyword evidence="11" id="KW-0106">Calcium</keyword>
<dbReference type="EMBL" id="VOIH02000007">
    <property type="protein sequence ID" value="KAF3442253.1"/>
    <property type="molecule type" value="Genomic_DNA"/>
</dbReference>
<feature type="compositionally biased region" description="Low complexity" evidence="18">
    <location>
        <begin position="1"/>
        <end position="13"/>
    </location>
</feature>
<dbReference type="GO" id="GO:0046872">
    <property type="term" value="F:metal ion binding"/>
    <property type="evidence" value="ECO:0007669"/>
    <property type="project" value="UniProtKB-KW"/>
</dbReference>
<keyword evidence="9" id="KW-0677">Repeat</keyword>
<name>A0A8K0E7Z9_9ROSA</name>
<evidence type="ECO:0000256" key="6">
    <source>
        <dbReference type="ARBA" id="ARBA00012027"/>
    </source>
</evidence>
<feature type="domain" description="PLD phosphodiesterase" evidence="20">
    <location>
        <begin position="987"/>
        <end position="1014"/>
    </location>
</feature>
<dbReference type="InterPro" id="IPR035892">
    <property type="entry name" value="C2_domain_sf"/>
</dbReference>
<evidence type="ECO:0000256" key="13">
    <source>
        <dbReference type="ARBA" id="ARBA00023098"/>
    </source>
</evidence>
<dbReference type="InterPro" id="IPR024632">
    <property type="entry name" value="PLipase_D_C"/>
</dbReference>
<sequence>MDNYGSSPSHPYQNPYPYPPNPHPQYPPPHSDPYPSAPYPYPYNSAYSYPYAYPQPPTSSHSGPLDYHRPAPPATSHSGPLDYHRPAPPATSHSGPLDYHRPPPHATSHSGPLDYQYRPPISYSAPLAYPYQQYPPPSPISQAPPQPVLQQHSSFQYGSSHYHYQHSTAYPPAETTPHDPSRVNSFSKHHRQASAGSLEIVGITNHDNVIEPTSSHPAAYPPLDDLMSCVRLSDNHLTAPSDASPPAPSVSSLPSSPSSATYDKQGEFRAYPNSSFSSNWEEVSHSGQIVPPSHSVYSHFDSFNGSHHGQSMQIVPRQLKGSLKVLLMHGVLDIWVCDAKNLPNMDMFHKTLGDMFARLPGNMSNKIEGHMKHKITSDPYVSISVANAVIGRTYVISNSENPVWMQHFSVPVAHYAAEVHFVVKDSDVVGSQLIGIVAIPVERIYLGEKLEGIYPILNANGKPCKPGAVLRLSIQYIPMDKLSMYHHGVGAGPDFYGVPGTYFPLRKGGKVTLYQDAHVPDGCLPNLKLDGGLSYVHGKCWHDIFDAIRLAQRLVYITGWSVWHNVRLVRDAGYASQFTLGDILRSKSQEGVRVLLLVWDDPTSRSILGYKTDGIMQTHDEETRRFFKHSSVQVLLCPRSAGKRHSWAKQKEVGTIYTHHQKTVIVDADAGNGTKKIIAFVGGLDICDGRYDTPHHPLFRTLQTVHKDDYHNPTYTGNVAGCPREPWHDLHSKIDGPAAYDVLTNFEERWLKAAKPQGMSKLKKNSYDDALLRIERIPDIVGISDISNSSENDPEGWHVQIFRSIDSNSVKHFPKDPKEATSKNLVCGKNVLIDMSIHTAYVKAIRAAQHFIYIENQYFIGSSFNWNSHKDLGANNLIPMEIALKIADKIRANERFAAYIVIPMWPEGVPTGAATQRILFWQNKTMQMMYETIYKALVEVGLEGAFSPQDYLNFFCLGNREVVDGAEDGSPTAANSPQALSRKNRRFMIYVHSKGMIVDDEFVILGSANINQRSMEGTRDTEIAMGAYQPNHTWARNNSSPHGQIYGYRMSLWAEHVGGIEDCFTRPESLECVRRLRAIGEVNWKQFAADEVTEMRGHLMKYPVEVDRRGKVRSLPGHENFPDVGGSIVGSFLAIQENLTI</sequence>
<dbReference type="Gene3D" id="2.60.40.150">
    <property type="entry name" value="C2 domain"/>
    <property type="match status" value="1"/>
</dbReference>
<comment type="cofactor">
    <cofactor evidence="2">
        <name>Ca(2+)</name>
        <dbReference type="ChEBI" id="CHEBI:29108"/>
    </cofactor>
</comment>
<reference evidence="21" key="1">
    <citation type="submission" date="2020-03" db="EMBL/GenBank/DDBJ databases">
        <title>A high-quality chromosome-level genome assembly of a woody plant with both climbing and erect habits, Rhamnella rubrinervis.</title>
        <authorList>
            <person name="Lu Z."/>
            <person name="Yang Y."/>
            <person name="Zhu X."/>
            <person name="Sun Y."/>
        </authorList>
    </citation>
    <scope>NUCLEOTIDE SEQUENCE</scope>
    <source>
        <strain evidence="21">BYM</strain>
        <tissue evidence="21">Leaf</tissue>
    </source>
</reference>
<dbReference type="GO" id="GO:0009395">
    <property type="term" value="P:phospholipid catabolic process"/>
    <property type="evidence" value="ECO:0007669"/>
    <property type="project" value="TreeGrafter"/>
</dbReference>
<dbReference type="InterPro" id="IPR001736">
    <property type="entry name" value="PLipase_D/transphosphatidylase"/>
</dbReference>
<keyword evidence="7" id="KW-0963">Cytoplasm</keyword>
<dbReference type="FunFam" id="3.30.870.10:FF:000025">
    <property type="entry name" value="Phospholipase D delta"/>
    <property type="match status" value="1"/>
</dbReference>
<evidence type="ECO:0000256" key="15">
    <source>
        <dbReference type="ARBA" id="ARBA00041119"/>
    </source>
</evidence>
<dbReference type="FunFam" id="2.60.40.150:FF:000193">
    <property type="entry name" value="Phospholipase D delta"/>
    <property type="match status" value="1"/>
</dbReference>
<evidence type="ECO:0000256" key="8">
    <source>
        <dbReference type="ARBA" id="ARBA00022723"/>
    </source>
</evidence>
<keyword evidence="10" id="KW-0378">Hydrolase</keyword>
<dbReference type="GO" id="GO:0005886">
    <property type="term" value="C:plasma membrane"/>
    <property type="evidence" value="ECO:0007669"/>
    <property type="project" value="TreeGrafter"/>
</dbReference>
<evidence type="ECO:0000256" key="14">
    <source>
        <dbReference type="ARBA" id="ARBA00023136"/>
    </source>
</evidence>
<evidence type="ECO:0000256" key="11">
    <source>
        <dbReference type="ARBA" id="ARBA00022837"/>
    </source>
</evidence>
<dbReference type="Pfam" id="PF12357">
    <property type="entry name" value="PLD_C"/>
    <property type="match status" value="1"/>
</dbReference>
<dbReference type="InterPro" id="IPR015679">
    <property type="entry name" value="PLipase_D_fam"/>
</dbReference>
<evidence type="ECO:0000256" key="9">
    <source>
        <dbReference type="ARBA" id="ARBA00022737"/>
    </source>
</evidence>
<gene>
    <name evidence="21" type="ORF">FNV43_RR16169</name>
</gene>
<dbReference type="PANTHER" id="PTHR18896">
    <property type="entry name" value="PHOSPHOLIPASE D"/>
    <property type="match status" value="1"/>
</dbReference>
<keyword evidence="22" id="KW-1185">Reference proteome</keyword>
<feature type="compositionally biased region" description="Pro residues" evidence="18">
    <location>
        <begin position="14"/>
        <end position="37"/>
    </location>
</feature>
<dbReference type="PROSITE" id="PS50004">
    <property type="entry name" value="C2"/>
    <property type="match status" value="1"/>
</dbReference>
<evidence type="ECO:0000259" key="19">
    <source>
        <dbReference type="PROSITE" id="PS50004"/>
    </source>
</evidence>
<feature type="compositionally biased region" description="Pro residues" evidence="18">
    <location>
        <begin position="133"/>
        <end position="147"/>
    </location>
</feature>
<organism evidence="21 22">
    <name type="scientific">Rhamnella rubrinervis</name>
    <dbReference type="NCBI Taxonomy" id="2594499"/>
    <lineage>
        <taxon>Eukaryota</taxon>
        <taxon>Viridiplantae</taxon>
        <taxon>Streptophyta</taxon>
        <taxon>Embryophyta</taxon>
        <taxon>Tracheophyta</taxon>
        <taxon>Spermatophyta</taxon>
        <taxon>Magnoliopsida</taxon>
        <taxon>eudicotyledons</taxon>
        <taxon>Gunneridae</taxon>
        <taxon>Pentapetalae</taxon>
        <taxon>rosids</taxon>
        <taxon>fabids</taxon>
        <taxon>Rosales</taxon>
        <taxon>Rhamnaceae</taxon>
        <taxon>rhamnoid group</taxon>
        <taxon>Rhamneae</taxon>
        <taxon>Rhamnella</taxon>
    </lineage>
</organism>
<keyword evidence="12" id="KW-0442">Lipid degradation</keyword>